<proteinExistence type="predicted"/>
<dbReference type="Pfam" id="PF07727">
    <property type="entry name" value="RVT_2"/>
    <property type="match status" value="1"/>
</dbReference>
<sequence length="317" mass="35749">MEHTCYYVAMKRCEGIEFRAIQYEYASDGVMVDMASRNAPMSPALGLLLGARASDGVMIDMASRCSEVTNDGVLSLYGLKQAPIVWYMELTSFLHTCGFRKSRVKASLFIYNHPNILCFFMVYVNDIVLTGNNIDFLNQFTHSLAKRFSIKDLGPLHHFLHIESFLFSTSTHLRHSSPLQYGWCKRGLGSCIGQDESVGVKVADFERRRKEIGDFGASIEREEAIFVLANVVVRIFKILGLKVKTSIFWAITRGSSTWVFRWVHLVRIKEKDLLEALRRSRLSSISKCCGNGMLCLNFLIVSTPKDGSPSVDPVGDY</sequence>
<dbReference type="AlphaFoldDB" id="A0AA38TTF7"/>
<evidence type="ECO:0000313" key="2">
    <source>
        <dbReference type="EMBL" id="KAJ9560665.1"/>
    </source>
</evidence>
<dbReference type="EMBL" id="JARYMX010000002">
    <property type="protein sequence ID" value="KAJ9560665.1"/>
    <property type="molecule type" value="Genomic_DNA"/>
</dbReference>
<evidence type="ECO:0000259" key="1">
    <source>
        <dbReference type="Pfam" id="PF07727"/>
    </source>
</evidence>
<keyword evidence="3" id="KW-1185">Reference proteome</keyword>
<accession>A0AA38TTF7</accession>
<reference evidence="2" key="1">
    <citation type="submission" date="2023-03" db="EMBL/GenBank/DDBJ databases">
        <title>Chromosome-scale reference genome and RAD-based genetic map of yellow starthistle (Centaurea solstitialis) reveal putative structural variation and QTLs associated with invader traits.</title>
        <authorList>
            <person name="Reatini B."/>
            <person name="Cang F.A."/>
            <person name="Jiang Q."/>
            <person name="Mckibben M.T.W."/>
            <person name="Barker M.S."/>
            <person name="Rieseberg L.H."/>
            <person name="Dlugosch K.M."/>
        </authorList>
    </citation>
    <scope>NUCLEOTIDE SEQUENCE</scope>
    <source>
        <strain evidence="2">CAN-66</strain>
        <tissue evidence="2">Leaf</tissue>
    </source>
</reference>
<dbReference type="Proteomes" id="UP001172457">
    <property type="component" value="Chromosome 2"/>
</dbReference>
<comment type="caution">
    <text evidence="2">The sequence shown here is derived from an EMBL/GenBank/DDBJ whole genome shotgun (WGS) entry which is preliminary data.</text>
</comment>
<feature type="domain" description="Reverse transcriptase Ty1/copia-type" evidence="1">
    <location>
        <begin position="75"/>
        <end position="164"/>
    </location>
</feature>
<name>A0AA38TTF7_9ASTR</name>
<protein>
    <recommendedName>
        <fullName evidence="1">Reverse transcriptase Ty1/copia-type domain-containing protein</fullName>
    </recommendedName>
</protein>
<gene>
    <name evidence="2" type="ORF">OSB04_005825</name>
</gene>
<organism evidence="2 3">
    <name type="scientific">Centaurea solstitialis</name>
    <name type="common">yellow star-thistle</name>
    <dbReference type="NCBI Taxonomy" id="347529"/>
    <lineage>
        <taxon>Eukaryota</taxon>
        <taxon>Viridiplantae</taxon>
        <taxon>Streptophyta</taxon>
        <taxon>Embryophyta</taxon>
        <taxon>Tracheophyta</taxon>
        <taxon>Spermatophyta</taxon>
        <taxon>Magnoliopsida</taxon>
        <taxon>eudicotyledons</taxon>
        <taxon>Gunneridae</taxon>
        <taxon>Pentapetalae</taxon>
        <taxon>asterids</taxon>
        <taxon>campanulids</taxon>
        <taxon>Asterales</taxon>
        <taxon>Asteraceae</taxon>
        <taxon>Carduoideae</taxon>
        <taxon>Cardueae</taxon>
        <taxon>Centaureinae</taxon>
        <taxon>Centaurea</taxon>
    </lineage>
</organism>
<evidence type="ECO:0000313" key="3">
    <source>
        <dbReference type="Proteomes" id="UP001172457"/>
    </source>
</evidence>
<dbReference type="InterPro" id="IPR013103">
    <property type="entry name" value="RVT_2"/>
</dbReference>